<evidence type="ECO:0000259" key="1">
    <source>
        <dbReference type="Pfam" id="PF20231"/>
    </source>
</evidence>
<dbReference type="AlphaFoldDB" id="A0AA39P1Q7"/>
<evidence type="ECO:0000313" key="3">
    <source>
        <dbReference type="Proteomes" id="UP001175227"/>
    </source>
</evidence>
<name>A0AA39P1Q7_9AGAR</name>
<protein>
    <recommendedName>
        <fullName evidence="1">DUF6589 domain-containing protein</fullName>
    </recommendedName>
</protein>
<organism evidence="2 3">
    <name type="scientific">Armillaria novae-zelandiae</name>
    <dbReference type="NCBI Taxonomy" id="153914"/>
    <lineage>
        <taxon>Eukaryota</taxon>
        <taxon>Fungi</taxon>
        <taxon>Dikarya</taxon>
        <taxon>Basidiomycota</taxon>
        <taxon>Agaricomycotina</taxon>
        <taxon>Agaricomycetes</taxon>
        <taxon>Agaricomycetidae</taxon>
        <taxon>Agaricales</taxon>
        <taxon>Marasmiineae</taxon>
        <taxon>Physalacriaceae</taxon>
        <taxon>Armillaria</taxon>
    </lineage>
</organism>
<sequence length="726" mass="83358">MSSVGLDLPVFLEAVSWGSHACTIDRDIKAAHTTLMNSSKLEVILQRWWNPPTRVSKDQTVTKVMATFMQQSLSHLLSRQLESLAEFFRSPAGADITEEALTGLDFDQLRAKIQEHAPNLWEFMYNLGLSPWSQKRQEHRDPVKIVLMIIAMLSYARSHHRNFLQKGFAIYFKFRGLSAKAFNALHALGVTMSHKWTANAVERISDKAMSEWLISYDNLNIPFRVFSQRLDNHGEFGNGCAATVYIRHNATPLTRELHNPLTVIDIYNLAIRDSAAIHEQMTYYHPSFDQHSYSGKNHVTLQRPARKRSLLGSVNIVEASYEDHICLITEWLQQLKLNCTDEKKKLALESLIAWCSDSNSFDRMDWMLLIFGWLHLQIAFAQSLFKQYLGTTKGQGLRKAFSLLWHKGLQNTSVRGPFHQHLEEALYHVAEAHILVDWKVVGQVDSLHELCAKSPKELKHLAEKIVWFHGSSDALNTFDERGQKDKCKRQTIMWNRDVLQYITLDDAIKHGDVGIMEAMLPQLLFRFVGGGNSNYTVEVLELLQGLNQEWPVEVREFVRENCWVLNFSGQVNSFVPVDQAQEHNIKDIKVTYRSEGPNIKWDYLKKLHPAIPVICSLADHMEHQFGTLTRSKWHTTPKKESDVLEMMTFLEASGYHTYKSGRRIKSDRDKVVDYMEQGTIKLSRGLILAAWNTNRRFVRSTDEEWSDRETGVQIAMGDDISGAEGE</sequence>
<gene>
    <name evidence="2" type="ORF">IW261DRAFT_1645551</name>
</gene>
<dbReference type="InterPro" id="IPR046496">
    <property type="entry name" value="DUF6589"/>
</dbReference>
<keyword evidence="3" id="KW-1185">Reference proteome</keyword>
<accession>A0AA39P1Q7</accession>
<dbReference type="EMBL" id="JAUEPR010000023">
    <property type="protein sequence ID" value="KAK0475388.1"/>
    <property type="molecule type" value="Genomic_DNA"/>
</dbReference>
<comment type="caution">
    <text evidence="2">The sequence shown here is derived from an EMBL/GenBank/DDBJ whole genome shotgun (WGS) entry which is preliminary data.</text>
</comment>
<evidence type="ECO:0000313" key="2">
    <source>
        <dbReference type="EMBL" id="KAK0475388.1"/>
    </source>
</evidence>
<feature type="domain" description="DUF6589" evidence="1">
    <location>
        <begin position="273"/>
        <end position="634"/>
    </location>
</feature>
<dbReference type="Pfam" id="PF20231">
    <property type="entry name" value="DUF6589"/>
    <property type="match status" value="1"/>
</dbReference>
<reference evidence="2" key="1">
    <citation type="submission" date="2023-06" db="EMBL/GenBank/DDBJ databases">
        <authorList>
            <consortium name="Lawrence Berkeley National Laboratory"/>
            <person name="Ahrendt S."/>
            <person name="Sahu N."/>
            <person name="Indic B."/>
            <person name="Wong-Bajracharya J."/>
            <person name="Merenyi Z."/>
            <person name="Ke H.-M."/>
            <person name="Monk M."/>
            <person name="Kocsube S."/>
            <person name="Drula E."/>
            <person name="Lipzen A."/>
            <person name="Balint B."/>
            <person name="Henrissat B."/>
            <person name="Andreopoulos B."/>
            <person name="Martin F.M."/>
            <person name="Harder C.B."/>
            <person name="Rigling D."/>
            <person name="Ford K.L."/>
            <person name="Foster G.D."/>
            <person name="Pangilinan J."/>
            <person name="Papanicolaou A."/>
            <person name="Barry K."/>
            <person name="LaButti K."/>
            <person name="Viragh M."/>
            <person name="Koriabine M."/>
            <person name="Yan M."/>
            <person name="Riley R."/>
            <person name="Champramary S."/>
            <person name="Plett K.L."/>
            <person name="Tsai I.J."/>
            <person name="Slot J."/>
            <person name="Sipos G."/>
            <person name="Plett J."/>
            <person name="Nagy L.G."/>
            <person name="Grigoriev I.V."/>
        </authorList>
    </citation>
    <scope>NUCLEOTIDE SEQUENCE</scope>
    <source>
        <strain evidence="2">ICMP 16352</strain>
    </source>
</reference>
<proteinExistence type="predicted"/>
<dbReference type="Proteomes" id="UP001175227">
    <property type="component" value="Unassembled WGS sequence"/>
</dbReference>